<evidence type="ECO:0000313" key="2">
    <source>
        <dbReference type="Proteomes" id="UP000299102"/>
    </source>
</evidence>
<gene>
    <name evidence="1" type="ORF">EVAR_10422_1</name>
</gene>
<proteinExistence type="predicted"/>
<comment type="caution">
    <text evidence="1">The sequence shown here is derived from an EMBL/GenBank/DDBJ whole genome shotgun (WGS) entry which is preliminary data.</text>
</comment>
<protein>
    <submittedName>
        <fullName evidence="1">Uncharacterized protein</fullName>
    </submittedName>
</protein>
<evidence type="ECO:0000313" key="1">
    <source>
        <dbReference type="EMBL" id="GBP24195.1"/>
    </source>
</evidence>
<keyword evidence="2" id="KW-1185">Reference proteome</keyword>
<organism evidence="1 2">
    <name type="scientific">Eumeta variegata</name>
    <name type="common">Bagworm moth</name>
    <name type="synonym">Eumeta japonica</name>
    <dbReference type="NCBI Taxonomy" id="151549"/>
    <lineage>
        <taxon>Eukaryota</taxon>
        <taxon>Metazoa</taxon>
        <taxon>Ecdysozoa</taxon>
        <taxon>Arthropoda</taxon>
        <taxon>Hexapoda</taxon>
        <taxon>Insecta</taxon>
        <taxon>Pterygota</taxon>
        <taxon>Neoptera</taxon>
        <taxon>Endopterygota</taxon>
        <taxon>Lepidoptera</taxon>
        <taxon>Glossata</taxon>
        <taxon>Ditrysia</taxon>
        <taxon>Tineoidea</taxon>
        <taxon>Psychidae</taxon>
        <taxon>Oiketicinae</taxon>
        <taxon>Eumeta</taxon>
    </lineage>
</organism>
<dbReference type="EMBL" id="BGZK01000158">
    <property type="protein sequence ID" value="GBP24195.1"/>
    <property type="molecule type" value="Genomic_DNA"/>
</dbReference>
<dbReference type="AlphaFoldDB" id="A0A4C1UCM0"/>
<name>A0A4C1UCM0_EUMVA</name>
<dbReference type="Proteomes" id="UP000299102">
    <property type="component" value="Unassembled WGS sequence"/>
</dbReference>
<sequence length="155" mass="17061">MQPDFFEFISNRTSVVCEDGNWRSTQRPLAAGGRQCADVNAALLSIRYLPLSVRVKLRSKLPENTRAVGIILNQGSSRDRIGPNVADGDRTGPSRPFLRARILPNVRVSQIRNTEGHVELLVLDNVDGLVTEVLSSPQPGYSVDIARVPSRSEIN</sequence>
<accession>A0A4C1UCM0</accession>
<reference evidence="1 2" key="1">
    <citation type="journal article" date="2019" name="Commun. Biol.">
        <title>The bagworm genome reveals a unique fibroin gene that provides high tensile strength.</title>
        <authorList>
            <person name="Kono N."/>
            <person name="Nakamura H."/>
            <person name="Ohtoshi R."/>
            <person name="Tomita M."/>
            <person name="Numata K."/>
            <person name="Arakawa K."/>
        </authorList>
    </citation>
    <scope>NUCLEOTIDE SEQUENCE [LARGE SCALE GENOMIC DNA]</scope>
</reference>